<feature type="compositionally biased region" description="Polar residues" evidence="1">
    <location>
        <begin position="124"/>
        <end position="137"/>
    </location>
</feature>
<accession>A0A0N4YLX3</accession>
<dbReference type="Proteomes" id="UP000271162">
    <property type="component" value="Unassembled WGS sequence"/>
</dbReference>
<reference evidence="2 3" key="2">
    <citation type="submission" date="2018-11" db="EMBL/GenBank/DDBJ databases">
        <authorList>
            <consortium name="Pathogen Informatics"/>
        </authorList>
    </citation>
    <scope>NUCLEOTIDE SEQUENCE [LARGE SCALE GENOMIC DNA]</scope>
</reference>
<sequence length="230" mass="25445">MVMEAVPTDSAVSLESRAGAKALPSSAGGDPQTFTCTDGDGADKEKPSGNPTKGSREGIDEVGTAEVVTAKLQKVLKKKQRDPTDVDTEETKYERRRRKRRVRSLEEESTQPWIGSCEDIAEQNHPTQDSQQGSRASSPERRNEKIEMPGWTVEQITQSLMSQRRFEEMTTAKPPKSPLRDRDQYRSTGTSAAASPAKSPMKGSAEASLHHSQKPFIEILGHDHWGYRPP</sequence>
<evidence type="ECO:0000313" key="2">
    <source>
        <dbReference type="EMBL" id="VDL81857.1"/>
    </source>
</evidence>
<evidence type="ECO:0000313" key="3">
    <source>
        <dbReference type="Proteomes" id="UP000271162"/>
    </source>
</evidence>
<gene>
    <name evidence="2" type="ORF">NBR_LOCUS18136</name>
</gene>
<organism evidence="4">
    <name type="scientific">Nippostrongylus brasiliensis</name>
    <name type="common">Rat hookworm</name>
    <dbReference type="NCBI Taxonomy" id="27835"/>
    <lineage>
        <taxon>Eukaryota</taxon>
        <taxon>Metazoa</taxon>
        <taxon>Ecdysozoa</taxon>
        <taxon>Nematoda</taxon>
        <taxon>Chromadorea</taxon>
        <taxon>Rhabditida</taxon>
        <taxon>Rhabditina</taxon>
        <taxon>Rhabditomorpha</taxon>
        <taxon>Strongyloidea</taxon>
        <taxon>Heligmosomidae</taxon>
        <taxon>Nippostrongylus</taxon>
    </lineage>
</organism>
<feature type="compositionally biased region" description="Low complexity" evidence="1">
    <location>
        <begin position="187"/>
        <end position="205"/>
    </location>
</feature>
<proteinExistence type="predicted"/>
<feature type="region of interest" description="Disordered" evidence="1">
    <location>
        <begin position="1"/>
        <end position="215"/>
    </location>
</feature>
<name>A0A0N4YLX3_NIPBR</name>
<dbReference type="EMBL" id="UYSL01023199">
    <property type="protein sequence ID" value="VDL81857.1"/>
    <property type="molecule type" value="Genomic_DNA"/>
</dbReference>
<protein>
    <submittedName>
        <fullName evidence="4">Protein CASC3</fullName>
    </submittedName>
</protein>
<dbReference type="WBParaSite" id="NBR_0001813501-mRNA-1">
    <property type="protein sequence ID" value="NBR_0001813501-mRNA-1"/>
    <property type="gene ID" value="NBR_0001813501"/>
</dbReference>
<dbReference type="AlphaFoldDB" id="A0A0N4YLX3"/>
<feature type="compositionally biased region" description="Basic and acidic residues" evidence="1">
    <location>
        <begin position="81"/>
        <end position="93"/>
    </location>
</feature>
<evidence type="ECO:0000313" key="4">
    <source>
        <dbReference type="WBParaSite" id="NBR_0001813501-mRNA-1"/>
    </source>
</evidence>
<evidence type="ECO:0000256" key="1">
    <source>
        <dbReference type="SAM" id="MobiDB-lite"/>
    </source>
</evidence>
<feature type="compositionally biased region" description="Basic and acidic residues" evidence="1">
    <location>
        <begin position="138"/>
        <end position="147"/>
    </location>
</feature>
<reference evidence="4" key="1">
    <citation type="submission" date="2017-02" db="UniProtKB">
        <authorList>
            <consortium name="WormBaseParasite"/>
        </authorList>
    </citation>
    <scope>IDENTIFICATION</scope>
</reference>
<keyword evidence="3" id="KW-1185">Reference proteome</keyword>